<evidence type="ECO:0000256" key="5">
    <source>
        <dbReference type="ARBA" id="ARBA00032897"/>
    </source>
</evidence>
<feature type="domain" description="Zeta toxin" evidence="7">
    <location>
        <begin position="2"/>
        <end position="162"/>
    </location>
</feature>
<sequence length="196" mass="22384">MQPDYIVFAGINGAGKTTLYKSNLWKFSSTPSRLSRVNPDEIIRDNGLNPESQSDQLEAGKIAVNQIRRLFEKRNSFTHETVFAGKTSIKRIEEAKRRGYRVVLNYVGLKDTELAIERITRRVEVGGHNIDPELVKKRWASSLNNLAIAKQICDFVNVFDNTDYLKEIAAWDHGTLCWWGASKVRGEWLLDSLLDE</sequence>
<dbReference type="GO" id="GO:0016301">
    <property type="term" value="F:kinase activity"/>
    <property type="evidence" value="ECO:0007669"/>
    <property type="project" value="InterPro"/>
</dbReference>
<dbReference type="Proteomes" id="UP001168575">
    <property type="component" value="Unassembled WGS sequence"/>
</dbReference>
<dbReference type="SUPFAM" id="SSF52540">
    <property type="entry name" value="P-loop containing nucleoside triphosphate hydrolases"/>
    <property type="match status" value="1"/>
</dbReference>
<evidence type="ECO:0000256" key="3">
    <source>
        <dbReference type="ARBA" id="ARBA00022741"/>
    </source>
</evidence>
<dbReference type="InterPro" id="IPR027417">
    <property type="entry name" value="P-loop_NTPase"/>
</dbReference>
<keyword evidence="3" id="KW-0547">Nucleotide-binding</keyword>
<dbReference type="Gene3D" id="3.40.50.300">
    <property type="entry name" value="P-loop containing nucleotide triphosphate hydrolases"/>
    <property type="match status" value="1"/>
</dbReference>
<gene>
    <name evidence="8" type="ORF">Q3982_08015</name>
</gene>
<dbReference type="GO" id="GO:0005524">
    <property type="term" value="F:ATP binding"/>
    <property type="evidence" value="ECO:0007669"/>
    <property type="project" value="UniProtKB-KW"/>
</dbReference>
<comment type="similarity">
    <text evidence="1">Belongs to the zeta toxin family.</text>
</comment>
<evidence type="ECO:0000256" key="2">
    <source>
        <dbReference type="ARBA" id="ARBA00011963"/>
    </source>
</evidence>
<evidence type="ECO:0000256" key="6">
    <source>
        <dbReference type="ARBA" id="ARBA00048178"/>
    </source>
</evidence>
<keyword evidence="4" id="KW-0067">ATP-binding</keyword>
<organism evidence="8 9">
    <name type="scientific">Phoenicibacter congonensis</name>
    <dbReference type="NCBI Taxonomy" id="1944646"/>
    <lineage>
        <taxon>Bacteria</taxon>
        <taxon>Bacillati</taxon>
        <taxon>Actinomycetota</taxon>
        <taxon>Coriobacteriia</taxon>
        <taxon>Eggerthellales</taxon>
        <taxon>Eggerthellaceae</taxon>
        <taxon>Phoenicibacter</taxon>
    </lineage>
</organism>
<dbReference type="AlphaFoldDB" id="A0AA43RKR9"/>
<evidence type="ECO:0000259" key="7">
    <source>
        <dbReference type="Pfam" id="PF06414"/>
    </source>
</evidence>
<dbReference type="EC" id="2.7.1.176" evidence="2"/>
<dbReference type="InterPro" id="IPR010488">
    <property type="entry name" value="Zeta_toxin_domain"/>
</dbReference>
<evidence type="ECO:0000313" key="9">
    <source>
        <dbReference type="Proteomes" id="UP001168575"/>
    </source>
</evidence>
<keyword evidence="9" id="KW-1185">Reference proteome</keyword>
<proteinExistence type="inferred from homology"/>
<evidence type="ECO:0000256" key="4">
    <source>
        <dbReference type="ARBA" id="ARBA00022840"/>
    </source>
</evidence>
<comment type="catalytic activity">
    <reaction evidence="6">
        <text>UDP-N-acetyl-alpha-D-glucosamine + ATP = UDP-N-acetyl-alpha-D-glucosamine 3'-phosphate + ADP + H(+)</text>
        <dbReference type="Rhea" id="RHEA:32671"/>
        <dbReference type="ChEBI" id="CHEBI:15378"/>
        <dbReference type="ChEBI" id="CHEBI:30616"/>
        <dbReference type="ChEBI" id="CHEBI:57705"/>
        <dbReference type="ChEBI" id="CHEBI:64353"/>
        <dbReference type="ChEBI" id="CHEBI:456216"/>
        <dbReference type="EC" id="2.7.1.176"/>
    </reaction>
</comment>
<name>A0AA43RKR9_9ACTN</name>
<dbReference type="Pfam" id="PF06414">
    <property type="entry name" value="Zeta_toxin"/>
    <property type="match status" value="1"/>
</dbReference>
<dbReference type="PANTHER" id="PTHR39206:SF1">
    <property type="entry name" value="SLL8004 PROTEIN"/>
    <property type="match status" value="1"/>
</dbReference>
<dbReference type="EMBL" id="JAUMVS010000231">
    <property type="protein sequence ID" value="MDO4842601.1"/>
    <property type="molecule type" value="Genomic_DNA"/>
</dbReference>
<reference evidence="8" key="1">
    <citation type="submission" date="2023-07" db="EMBL/GenBank/DDBJ databases">
        <title>Between Cages and Wild: Unraveling the Impact of Captivity on Animal Microbiomes and Antimicrobial Resistance.</title>
        <authorList>
            <person name="Schmartz G.P."/>
            <person name="Rehner J."/>
            <person name="Schuff M.J."/>
            <person name="Becker S.L."/>
            <person name="Kravczyk M."/>
            <person name="Gurevich A."/>
            <person name="Francke R."/>
            <person name="Mueller R."/>
            <person name="Keller V."/>
            <person name="Keller A."/>
        </authorList>
    </citation>
    <scope>NUCLEOTIDE SEQUENCE</scope>
    <source>
        <strain evidence="8">S12M_St_49</strain>
    </source>
</reference>
<dbReference type="PANTHER" id="PTHR39206">
    <property type="entry name" value="SLL8004 PROTEIN"/>
    <property type="match status" value="1"/>
</dbReference>
<evidence type="ECO:0000256" key="1">
    <source>
        <dbReference type="ARBA" id="ARBA00009104"/>
    </source>
</evidence>
<evidence type="ECO:0000313" key="8">
    <source>
        <dbReference type="EMBL" id="MDO4842601.1"/>
    </source>
</evidence>
<accession>A0AA43RKR9</accession>
<protein>
    <recommendedName>
        <fullName evidence="5">UDP-N-acetylglucosamine kinase</fullName>
        <ecNumber evidence="2">2.7.1.176</ecNumber>
    </recommendedName>
    <alternativeName>
        <fullName evidence="5">UDP-N-acetylglucosamine kinase</fullName>
    </alternativeName>
</protein>
<comment type="caution">
    <text evidence="8">The sequence shown here is derived from an EMBL/GenBank/DDBJ whole genome shotgun (WGS) entry which is preliminary data.</text>
</comment>